<dbReference type="InterPro" id="IPR018485">
    <property type="entry name" value="FGGY_C"/>
</dbReference>
<reference evidence="4 5" key="1">
    <citation type="submission" date="2019-02" db="EMBL/GenBank/DDBJ databases">
        <title>Deep-cultivation of Planctomycetes and their phenomic and genomic characterization uncovers novel biology.</title>
        <authorList>
            <person name="Wiegand S."/>
            <person name="Jogler M."/>
            <person name="Boedeker C."/>
            <person name="Pinto D."/>
            <person name="Vollmers J."/>
            <person name="Rivas-Marin E."/>
            <person name="Kohn T."/>
            <person name="Peeters S.H."/>
            <person name="Heuer A."/>
            <person name="Rast P."/>
            <person name="Oberbeckmann S."/>
            <person name="Bunk B."/>
            <person name="Jeske O."/>
            <person name="Meyerdierks A."/>
            <person name="Storesund J.E."/>
            <person name="Kallscheuer N."/>
            <person name="Luecker S."/>
            <person name="Lage O.M."/>
            <person name="Pohl T."/>
            <person name="Merkel B.J."/>
            <person name="Hornburger P."/>
            <person name="Mueller R.-W."/>
            <person name="Bruemmer F."/>
            <person name="Labrenz M."/>
            <person name="Spormann A.M."/>
            <person name="Op den Camp H."/>
            <person name="Overmann J."/>
            <person name="Amann R."/>
            <person name="Jetten M.S.M."/>
            <person name="Mascher T."/>
            <person name="Medema M.H."/>
            <person name="Devos D.P."/>
            <person name="Kaster A.-K."/>
            <person name="Ovreas L."/>
            <person name="Rohde M."/>
            <person name="Galperin M.Y."/>
            <person name="Jogler C."/>
        </authorList>
    </citation>
    <scope>NUCLEOTIDE SEQUENCE [LARGE SCALE GENOMIC DNA]</scope>
    <source>
        <strain evidence="4 5">V22</strain>
    </source>
</reference>
<dbReference type="Gene3D" id="3.30.420.40">
    <property type="match status" value="1"/>
</dbReference>
<dbReference type="GO" id="GO:0019150">
    <property type="term" value="F:D-ribulokinase activity"/>
    <property type="evidence" value="ECO:0007669"/>
    <property type="project" value="TreeGrafter"/>
</dbReference>
<feature type="domain" description="Carbohydrate kinase FGGY C-terminal" evidence="3">
    <location>
        <begin position="7"/>
        <end position="58"/>
    </location>
</feature>
<evidence type="ECO:0000313" key="5">
    <source>
        <dbReference type="Proteomes" id="UP000319976"/>
    </source>
</evidence>
<dbReference type="Proteomes" id="UP000319976">
    <property type="component" value="Chromosome"/>
</dbReference>
<organism evidence="4 5">
    <name type="scientific">Calycomorphotria hydatis</name>
    <dbReference type="NCBI Taxonomy" id="2528027"/>
    <lineage>
        <taxon>Bacteria</taxon>
        <taxon>Pseudomonadati</taxon>
        <taxon>Planctomycetota</taxon>
        <taxon>Planctomycetia</taxon>
        <taxon>Planctomycetales</taxon>
        <taxon>Planctomycetaceae</taxon>
        <taxon>Calycomorphotria</taxon>
    </lineage>
</organism>
<accession>A0A517TA70</accession>
<dbReference type="OrthoDB" id="9805576at2"/>
<dbReference type="GO" id="GO:0019321">
    <property type="term" value="P:pentose metabolic process"/>
    <property type="evidence" value="ECO:0007669"/>
    <property type="project" value="TreeGrafter"/>
</dbReference>
<name>A0A517TA70_9PLAN</name>
<keyword evidence="1" id="KW-0808">Transferase</keyword>
<dbReference type="Pfam" id="PF02782">
    <property type="entry name" value="FGGY_C"/>
    <property type="match status" value="1"/>
</dbReference>
<dbReference type="SUPFAM" id="SSF53067">
    <property type="entry name" value="Actin-like ATPase domain"/>
    <property type="match status" value="1"/>
</dbReference>
<dbReference type="RefSeq" id="WP_145263114.1">
    <property type="nucleotide sequence ID" value="NZ_CP036316.1"/>
</dbReference>
<dbReference type="GO" id="GO:0005737">
    <property type="term" value="C:cytoplasm"/>
    <property type="evidence" value="ECO:0007669"/>
    <property type="project" value="TreeGrafter"/>
</dbReference>
<dbReference type="InterPro" id="IPR043129">
    <property type="entry name" value="ATPase_NBD"/>
</dbReference>
<dbReference type="EMBL" id="CP036316">
    <property type="protein sequence ID" value="QDT65263.1"/>
    <property type="molecule type" value="Genomic_DNA"/>
</dbReference>
<evidence type="ECO:0000256" key="1">
    <source>
        <dbReference type="ARBA" id="ARBA00022679"/>
    </source>
</evidence>
<evidence type="ECO:0000256" key="2">
    <source>
        <dbReference type="ARBA" id="ARBA00022777"/>
    </source>
</evidence>
<dbReference type="KEGG" id="chya:V22_25100"/>
<keyword evidence="2" id="KW-0418">Kinase</keyword>
<evidence type="ECO:0000313" key="4">
    <source>
        <dbReference type="EMBL" id="QDT65263.1"/>
    </source>
</evidence>
<dbReference type="AlphaFoldDB" id="A0A517TA70"/>
<dbReference type="PANTHER" id="PTHR43435">
    <property type="entry name" value="RIBULOKINASE"/>
    <property type="match status" value="1"/>
</dbReference>
<protein>
    <recommendedName>
        <fullName evidence="3">Carbohydrate kinase FGGY C-terminal domain-containing protein</fullName>
    </recommendedName>
</protein>
<gene>
    <name evidence="4" type="ORF">V22_25100</name>
</gene>
<sequence length="70" mass="7450">MATATGSYRIDTILACGGGTKNPVFLREHADITGYSIMLSKEQESVLLGSAMLGVVALARNPICLLPWLL</sequence>
<keyword evidence="5" id="KW-1185">Reference proteome</keyword>
<dbReference type="PANTHER" id="PTHR43435:SF4">
    <property type="entry name" value="FGGY CARBOHYDRATE KINASE DOMAIN-CONTAINING PROTEIN"/>
    <property type="match status" value="1"/>
</dbReference>
<evidence type="ECO:0000259" key="3">
    <source>
        <dbReference type="Pfam" id="PF02782"/>
    </source>
</evidence>
<proteinExistence type="predicted"/>